<keyword evidence="15" id="KW-0472">Membrane</keyword>
<keyword evidence="13 19" id="KW-0647">Proteasome</keyword>
<dbReference type="SMART" id="SM00948">
    <property type="entry name" value="Proteasome_A_N"/>
    <property type="match status" value="1"/>
</dbReference>
<reference evidence="21" key="1">
    <citation type="journal article" date="2008" name="Nat. Genet.">
        <title>The Pristionchus pacificus genome provides a unique perspective on nematode lifestyle and parasitism.</title>
        <authorList>
            <person name="Dieterich C."/>
            <person name="Clifton S.W."/>
            <person name="Schuster L.N."/>
            <person name="Chinwalla A."/>
            <person name="Delehaunty K."/>
            <person name="Dinkelacker I."/>
            <person name="Fulton L."/>
            <person name="Fulton R."/>
            <person name="Godfrey J."/>
            <person name="Minx P."/>
            <person name="Mitreva M."/>
            <person name="Roeseler W."/>
            <person name="Tian H."/>
            <person name="Witte H."/>
            <person name="Yang S.P."/>
            <person name="Wilson R.K."/>
            <person name="Sommer R.J."/>
        </authorList>
    </citation>
    <scope>NUCLEOTIDE SEQUENCE [LARGE SCALE GENOMIC DNA]</scope>
    <source>
        <strain evidence="21">PS312</strain>
    </source>
</reference>
<comment type="subcellular location">
    <subcellularLocation>
        <location evidence="4">Cytoplasmic vesicle</location>
        <location evidence="4">COPI-coated vesicle membrane</location>
        <topology evidence="4">Peripheral membrane protein</topology>
        <orientation evidence="4">Cytoplasmic side</orientation>
    </subcellularLocation>
    <subcellularLocation>
        <location evidence="3">Golgi apparatus membrane</location>
        <topology evidence="3">Peripheral membrane protein</topology>
        <orientation evidence="3">Cytoplasmic side</orientation>
    </subcellularLocation>
    <subcellularLocation>
        <location evidence="2">Nucleus</location>
    </subcellularLocation>
</comment>
<dbReference type="FunFam" id="3.60.20.10:FF:000072">
    <property type="entry name" value="Proteasome subunit alpha type"/>
    <property type="match status" value="1"/>
</dbReference>
<dbReference type="GO" id="GO:0019773">
    <property type="term" value="C:proteasome core complex, alpha-subunit complex"/>
    <property type="evidence" value="ECO:0007669"/>
    <property type="project" value="UniProtKB-UniRule"/>
</dbReference>
<reference evidence="20" key="2">
    <citation type="submission" date="2022-06" db="UniProtKB">
        <authorList>
            <consortium name="EnsemblMetazoa"/>
        </authorList>
    </citation>
    <scope>IDENTIFICATION</scope>
    <source>
        <strain evidence="20">PS312</strain>
    </source>
</reference>
<dbReference type="InterPro" id="IPR006822">
    <property type="entry name" value="Coatomer_esu"/>
</dbReference>
<dbReference type="GO" id="GO:0015031">
    <property type="term" value="P:protein transport"/>
    <property type="evidence" value="ECO:0007669"/>
    <property type="project" value="UniProtKB-KW"/>
</dbReference>
<organism evidence="20 21">
    <name type="scientific">Pristionchus pacificus</name>
    <name type="common">Parasitic nematode worm</name>
    <dbReference type="NCBI Taxonomy" id="54126"/>
    <lineage>
        <taxon>Eukaryota</taxon>
        <taxon>Metazoa</taxon>
        <taxon>Ecdysozoa</taxon>
        <taxon>Nematoda</taxon>
        <taxon>Chromadorea</taxon>
        <taxon>Rhabditida</taxon>
        <taxon>Rhabditina</taxon>
        <taxon>Diplogasteromorpha</taxon>
        <taxon>Diplogasteroidea</taxon>
        <taxon>Neodiplogasteridae</taxon>
        <taxon>Pristionchus</taxon>
    </lineage>
</organism>
<evidence type="ECO:0000256" key="1">
    <source>
        <dbReference type="ARBA" id="ARBA00002000"/>
    </source>
</evidence>
<comment type="subunit">
    <text evidence="6">Oligomeric complex that consists of at least the alpha, beta, beta', gamma, delta, epsilon and zeta subunits.</text>
</comment>
<dbReference type="GO" id="GO:0005198">
    <property type="term" value="F:structural molecule activity"/>
    <property type="evidence" value="ECO:0007669"/>
    <property type="project" value="InterPro"/>
</dbReference>
<evidence type="ECO:0000256" key="10">
    <source>
        <dbReference type="ARBA" id="ARBA00022490"/>
    </source>
</evidence>
<sequence length="549" mass="61432">MSVDRLFETRNAFYIGNYQTCITEAQKSATSDDEKATKKIFLYRAYIAQKKMNIVLSEIPEGTKDVALKAIRRLAEYQNSAKRTKVLSEIESELSSPIKDETYMLLTSSVLLDANKPEDALQVLYECTSLECHAATVQALLRMDRVDLAVKELKKMAEIDEDSTQTQLATAWVNLALGREKLKDAYYIFQEQIDRHGATPLLLVGQSTALILQEKFEEAESLLQDAQTRDSNNADAMINMIVVSAQLGQPSEVVNRLIAQMKDSHPSHPWTRSFVEKEEVLNKIAVESTFHSVIDLGQNHQNTMSRGSSAGFDRHITIFSPEGRVYQVEYAFKAINSTNLTAVAVKGVDTACIAVQKRVPDKLIVSDSVTSVFQLTPTIGCAMIGMVPDSKFQVRRAILEATQWRYKHGHNMPAEQLAKRMADLNQFYTQNAEMRSLGCAMMMISFDDEDGPVMYRVDPAGYYRGVKGISLGVKQQPANAFLEKKMKKKSELSKDATIQLAIEALHNALGVDVRAKDLEVVVVSKDQPKFTKLTDDEVENHLNAIANRD</sequence>
<keyword evidence="10" id="KW-0963">Cytoplasm</keyword>
<evidence type="ECO:0000313" key="20">
    <source>
        <dbReference type="EnsemblMetazoa" id="PPA27338.1"/>
    </source>
</evidence>
<dbReference type="SUPFAM" id="SSF56235">
    <property type="entry name" value="N-terminal nucleophile aminohydrolases (Ntn hydrolases)"/>
    <property type="match status" value="1"/>
</dbReference>
<keyword evidence="9" id="KW-0813">Transport</keyword>
<dbReference type="InterPro" id="IPR034642">
    <property type="entry name" value="Proteasome_subunit_alpha6"/>
</dbReference>
<evidence type="ECO:0000256" key="3">
    <source>
        <dbReference type="ARBA" id="ARBA00004255"/>
    </source>
</evidence>
<evidence type="ECO:0000256" key="2">
    <source>
        <dbReference type="ARBA" id="ARBA00004123"/>
    </source>
</evidence>
<dbReference type="InterPro" id="IPR001353">
    <property type="entry name" value="Proteasome_sua/b"/>
</dbReference>
<proteinExistence type="inferred from homology"/>
<dbReference type="InterPro" id="IPR011990">
    <property type="entry name" value="TPR-like_helical_dom_sf"/>
</dbReference>
<evidence type="ECO:0000256" key="14">
    <source>
        <dbReference type="ARBA" id="ARBA00023034"/>
    </source>
</evidence>
<accession>A0A8R1YJR8</accession>
<keyword evidence="16" id="KW-0539">Nucleus</keyword>
<dbReference type="InterPro" id="IPR000426">
    <property type="entry name" value="Proteasome_asu_N"/>
</dbReference>
<evidence type="ECO:0000256" key="8">
    <source>
        <dbReference type="ARBA" id="ARBA00021332"/>
    </source>
</evidence>
<protein>
    <recommendedName>
        <fullName evidence="7">Coatomer subunit epsilon</fullName>
    </recommendedName>
    <alternativeName>
        <fullName evidence="18">Epsilon-coat protein</fullName>
    </alternativeName>
    <alternativeName>
        <fullName evidence="8">Proteasome subunit alpha type-6</fullName>
    </alternativeName>
</protein>
<dbReference type="GO" id="GO:0006890">
    <property type="term" value="P:retrograde vesicle-mediated transport, Golgi to endoplasmic reticulum"/>
    <property type="evidence" value="ECO:0007669"/>
    <property type="project" value="InterPro"/>
</dbReference>
<dbReference type="InterPro" id="IPR029055">
    <property type="entry name" value="Ntn_hydrolases_N"/>
</dbReference>
<name>A0A2A6CZR5_PRIPA</name>
<keyword evidence="17" id="KW-0968">Cytoplasmic vesicle</keyword>
<keyword evidence="11" id="KW-0931">ER-Golgi transport</keyword>
<evidence type="ECO:0000256" key="7">
    <source>
        <dbReference type="ARBA" id="ARBA00015828"/>
    </source>
</evidence>
<dbReference type="PROSITE" id="PS00388">
    <property type="entry name" value="PROTEASOME_ALPHA_1"/>
    <property type="match status" value="1"/>
</dbReference>
<dbReference type="GO" id="GO:0006511">
    <property type="term" value="P:ubiquitin-dependent protein catabolic process"/>
    <property type="evidence" value="ECO:0007669"/>
    <property type="project" value="InterPro"/>
</dbReference>
<gene>
    <name evidence="20" type="primary">WBGene00116892</name>
</gene>
<dbReference type="GO" id="GO:0006888">
    <property type="term" value="P:endoplasmic reticulum to Golgi vesicle-mediated transport"/>
    <property type="evidence" value="ECO:0000318"/>
    <property type="project" value="GO_Central"/>
</dbReference>
<dbReference type="Proteomes" id="UP000005239">
    <property type="component" value="Unassembled WGS sequence"/>
</dbReference>
<evidence type="ECO:0000256" key="4">
    <source>
        <dbReference type="ARBA" id="ARBA00004347"/>
    </source>
</evidence>
<evidence type="ECO:0000256" key="9">
    <source>
        <dbReference type="ARBA" id="ARBA00022448"/>
    </source>
</evidence>
<comment type="similarity">
    <text evidence="5">Belongs to the COPE family.</text>
</comment>
<dbReference type="Gene3D" id="3.60.20.10">
    <property type="entry name" value="Glutamine Phosphoribosylpyrophosphate, subunit 1, domain 1"/>
    <property type="match status" value="1"/>
</dbReference>
<keyword evidence="12" id="KW-0653">Protein transport</keyword>
<evidence type="ECO:0000256" key="17">
    <source>
        <dbReference type="ARBA" id="ARBA00023329"/>
    </source>
</evidence>
<evidence type="ECO:0000256" key="6">
    <source>
        <dbReference type="ARBA" id="ARBA00011775"/>
    </source>
</evidence>
<dbReference type="SUPFAM" id="SSF48452">
    <property type="entry name" value="TPR-like"/>
    <property type="match status" value="1"/>
</dbReference>
<keyword evidence="21" id="KW-1185">Reference proteome</keyword>
<dbReference type="GO" id="GO:0005634">
    <property type="term" value="C:nucleus"/>
    <property type="evidence" value="ECO:0007669"/>
    <property type="project" value="UniProtKB-SubCell"/>
</dbReference>
<evidence type="ECO:0000256" key="18">
    <source>
        <dbReference type="ARBA" id="ARBA00031602"/>
    </source>
</evidence>
<dbReference type="EnsemblMetazoa" id="PPA27338.1">
    <property type="protein sequence ID" value="PPA27338.1"/>
    <property type="gene ID" value="WBGene00116892"/>
</dbReference>
<keyword evidence="14" id="KW-0333">Golgi apparatus</keyword>
<evidence type="ECO:0000256" key="12">
    <source>
        <dbReference type="ARBA" id="ARBA00022927"/>
    </source>
</evidence>
<dbReference type="Pfam" id="PF04733">
    <property type="entry name" value="Coatomer_E"/>
    <property type="match status" value="1"/>
</dbReference>
<dbReference type="Pfam" id="PF00227">
    <property type="entry name" value="Proteasome"/>
    <property type="match status" value="1"/>
</dbReference>
<dbReference type="GO" id="GO:0006891">
    <property type="term" value="P:intra-Golgi vesicle-mediated transport"/>
    <property type="evidence" value="ECO:0000318"/>
    <property type="project" value="GO_Central"/>
</dbReference>
<dbReference type="AlphaFoldDB" id="A0A2A6CZR5"/>
<accession>A0A2A6CZR5</accession>
<evidence type="ECO:0000256" key="19">
    <source>
        <dbReference type="PROSITE-ProRule" id="PRU00808"/>
    </source>
</evidence>
<dbReference type="PANTHER" id="PTHR10805">
    <property type="entry name" value="COATOMER SUBUNIT EPSILON"/>
    <property type="match status" value="1"/>
</dbReference>
<evidence type="ECO:0000256" key="5">
    <source>
        <dbReference type="ARBA" id="ARBA00008827"/>
    </source>
</evidence>
<evidence type="ECO:0000256" key="15">
    <source>
        <dbReference type="ARBA" id="ARBA00023136"/>
    </source>
</evidence>
<dbReference type="PANTHER" id="PTHR10805:SF0">
    <property type="entry name" value="COATOMER SUBUNIT EPSILON"/>
    <property type="match status" value="1"/>
</dbReference>
<dbReference type="GO" id="GO:0030126">
    <property type="term" value="C:COPI vesicle coat"/>
    <property type="evidence" value="ECO:0000318"/>
    <property type="project" value="GO_Central"/>
</dbReference>
<dbReference type="Gene3D" id="1.25.40.10">
    <property type="entry name" value="Tetratricopeptide repeat domain"/>
    <property type="match status" value="1"/>
</dbReference>
<evidence type="ECO:0000256" key="16">
    <source>
        <dbReference type="ARBA" id="ARBA00023242"/>
    </source>
</evidence>
<dbReference type="CDD" id="cd03754">
    <property type="entry name" value="proteasome_alpha_type_6"/>
    <property type="match status" value="1"/>
</dbReference>
<comment type="function">
    <text evidence="1">The proteasome is a multicatalytic proteinase complex which is characterized by its ability to cleave peptides with Arg, Phe, Tyr, Leu, and Glu adjacent to the leaving group at neutral or slightly basic pH. The proteasome has an ATP-dependent proteolytic activity.</text>
</comment>
<dbReference type="GO" id="GO:0000139">
    <property type="term" value="C:Golgi membrane"/>
    <property type="evidence" value="ECO:0007669"/>
    <property type="project" value="UniProtKB-SubCell"/>
</dbReference>
<dbReference type="Pfam" id="PF10584">
    <property type="entry name" value="Proteasome_A_N"/>
    <property type="match status" value="1"/>
</dbReference>
<comment type="similarity">
    <text evidence="19">Belongs to the peptidase T1A family.</text>
</comment>
<dbReference type="InterPro" id="IPR023332">
    <property type="entry name" value="Proteasome_alpha-type"/>
</dbReference>
<evidence type="ECO:0000256" key="11">
    <source>
        <dbReference type="ARBA" id="ARBA00022892"/>
    </source>
</evidence>
<dbReference type="PROSITE" id="PS51475">
    <property type="entry name" value="PROTEASOME_ALPHA_2"/>
    <property type="match status" value="1"/>
</dbReference>
<evidence type="ECO:0000313" key="21">
    <source>
        <dbReference type="Proteomes" id="UP000005239"/>
    </source>
</evidence>
<evidence type="ECO:0000256" key="13">
    <source>
        <dbReference type="ARBA" id="ARBA00022942"/>
    </source>
</evidence>